<dbReference type="InterPro" id="IPR027417">
    <property type="entry name" value="P-loop_NTPase"/>
</dbReference>
<dbReference type="Gene3D" id="3.40.50.300">
    <property type="entry name" value="P-loop containing nucleotide triphosphate hydrolases"/>
    <property type="match status" value="1"/>
</dbReference>
<gene>
    <name evidence="5" type="ORF">G9Q97_01235</name>
</gene>
<dbReference type="GO" id="GO:0005524">
    <property type="term" value="F:ATP binding"/>
    <property type="evidence" value="ECO:0007669"/>
    <property type="project" value="UniProtKB-KW"/>
</dbReference>
<dbReference type="SMART" id="SM00382">
    <property type="entry name" value="AAA"/>
    <property type="match status" value="1"/>
</dbReference>
<name>A0ABX0H0Y7_9BACT</name>
<dbReference type="PROSITE" id="PS00211">
    <property type="entry name" value="ABC_TRANSPORTER_1"/>
    <property type="match status" value="1"/>
</dbReference>
<protein>
    <submittedName>
        <fullName evidence="5">ATP-binding cassette domain-containing protein</fullName>
    </submittedName>
</protein>
<dbReference type="Proteomes" id="UP000649799">
    <property type="component" value="Unassembled WGS sequence"/>
</dbReference>
<keyword evidence="6" id="KW-1185">Reference proteome</keyword>
<evidence type="ECO:0000256" key="2">
    <source>
        <dbReference type="ARBA" id="ARBA00022741"/>
    </source>
</evidence>
<dbReference type="PROSITE" id="PS50893">
    <property type="entry name" value="ABC_TRANSPORTER_2"/>
    <property type="match status" value="1"/>
</dbReference>
<reference evidence="5 6" key="1">
    <citation type="submission" date="2020-03" db="EMBL/GenBank/DDBJ databases">
        <title>Cyclobacterium plantarum sp. nov., a marine bacterium isolated from a coastal-marine wetland.</title>
        <authorList>
            <person name="Sanchez-Porro C."/>
            <person name="Ventosa A."/>
            <person name="Amoozegar M."/>
        </authorList>
    </citation>
    <scope>NUCLEOTIDE SEQUENCE [LARGE SCALE GENOMIC DNA]</scope>
    <source>
        <strain evidence="5 6">GBPx2</strain>
    </source>
</reference>
<evidence type="ECO:0000259" key="4">
    <source>
        <dbReference type="PROSITE" id="PS50893"/>
    </source>
</evidence>
<evidence type="ECO:0000256" key="3">
    <source>
        <dbReference type="ARBA" id="ARBA00022840"/>
    </source>
</evidence>
<dbReference type="InterPro" id="IPR017871">
    <property type="entry name" value="ABC_transporter-like_CS"/>
</dbReference>
<dbReference type="Pfam" id="PF00005">
    <property type="entry name" value="ABC_tran"/>
    <property type="match status" value="1"/>
</dbReference>
<evidence type="ECO:0000313" key="5">
    <source>
        <dbReference type="EMBL" id="NHE55431.1"/>
    </source>
</evidence>
<dbReference type="PANTHER" id="PTHR42939:SF1">
    <property type="entry name" value="ABC TRANSPORTER ATP-BINDING PROTEIN ALBC-RELATED"/>
    <property type="match status" value="1"/>
</dbReference>
<feature type="domain" description="ABC transporter" evidence="4">
    <location>
        <begin position="4"/>
        <end position="211"/>
    </location>
</feature>
<keyword evidence="3 5" id="KW-0067">ATP-binding</keyword>
<dbReference type="InterPro" id="IPR003439">
    <property type="entry name" value="ABC_transporter-like_ATP-bd"/>
</dbReference>
<dbReference type="RefSeq" id="WP_166142335.1">
    <property type="nucleotide sequence ID" value="NZ_JAANYN010000001.1"/>
</dbReference>
<sequence>MLSVELKQAGKKFQRDWIFKKLDLSLKSGMRMAITGNNGSGKSTLIKCLSAQMPLTEGNLVFSKDQNEISPEDIYKYLVISAPYLELPEEFTLNEFLNFHFQFKKPEGNIGTTALLNLLYLENAIDKPISFFSSGMKQRLKLGICFFSQAPFVLLDEPTSNLDEKGIQWYRKMITRFGKDKCIVIASNDPREYDFCEQILRLEDYKRQGII</sequence>
<keyword evidence="2" id="KW-0547">Nucleotide-binding</keyword>
<keyword evidence="1" id="KW-0813">Transport</keyword>
<evidence type="ECO:0000256" key="1">
    <source>
        <dbReference type="ARBA" id="ARBA00022448"/>
    </source>
</evidence>
<dbReference type="InterPro" id="IPR051782">
    <property type="entry name" value="ABC_Transporter_VariousFunc"/>
</dbReference>
<accession>A0ABX0H0Y7</accession>
<dbReference type="PANTHER" id="PTHR42939">
    <property type="entry name" value="ABC TRANSPORTER ATP-BINDING PROTEIN ALBC-RELATED"/>
    <property type="match status" value="1"/>
</dbReference>
<proteinExistence type="predicted"/>
<comment type="caution">
    <text evidence="5">The sequence shown here is derived from an EMBL/GenBank/DDBJ whole genome shotgun (WGS) entry which is preliminary data.</text>
</comment>
<organism evidence="5 6">
    <name type="scientific">Cyclobacterium plantarum</name>
    <dbReference type="NCBI Taxonomy" id="2716263"/>
    <lineage>
        <taxon>Bacteria</taxon>
        <taxon>Pseudomonadati</taxon>
        <taxon>Bacteroidota</taxon>
        <taxon>Cytophagia</taxon>
        <taxon>Cytophagales</taxon>
        <taxon>Cyclobacteriaceae</taxon>
        <taxon>Cyclobacterium</taxon>
    </lineage>
</organism>
<dbReference type="InterPro" id="IPR003593">
    <property type="entry name" value="AAA+_ATPase"/>
</dbReference>
<dbReference type="SUPFAM" id="SSF52540">
    <property type="entry name" value="P-loop containing nucleoside triphosphate hydrolases"/>
    <property type="match status" value="1"/>
</dbReference>
<dbReference type="EMBL" id="JAANYN010000001">
    <property type="protein sequence ID" value="NHE55431.1"/>
    <property type="molecule type" value="Genomic_DNA"/>
</dbReference>
<evidence type="ECO:0000313" key="6">
    <source>
        <dbReference type="Proteomes" id="UP000649799"/>
    </source>
</evidence>